<gene>
    <name evidence="6" type="ORF">DGUA_6G002610</name>
</gene>
<dbReference type="STRING" id="7266.A0A3B0J5G1"/>
<dbReference type="OrthoDB" id="674604at2759"/>
<feature type="repeat" description="WD" evidence="3">
    <location>
        <begin position="239"/>
        <end position="280"/>
    </location>
</feature>
<dbReference type="GO" id="GO:0042393">
    <property type="term" value="F:histone binding"/>
    <property type="evidence" value="ECO:0007669"/>
    <property type="project" value="TreeGrafter"/>
</dbReference>
<keyword evidence="2" id="KW-0677">Repeat</keyword>
<evidence type="ECO:0000256" key="4">
    <source>
        <dbReference type="SAM" id="MobiDB-lite"/>
    </source>
</evidence>
<dbReference type="InterPro" id="IPR020472">
    <property type="entry name" value="WD40_PAC1"/>
</dbReference>
<organism evidence="6 7">
    <name type="scientific">Drosophila guanche</name>
    <name type="common">Fruit fly</name>
    <dbReference type="NCBI Taxonomy" id="7266"/>
    <lineage>
        <taxon>Eukaryota</taxon>
        <taxon>Metazoa</taxon>
        <taxon>Ecdysozoa</taxon>
        <taxon>Arthropoda</taxon>
        <taxon>Hexapoda</taxon>
        <taxon>Insecta</taxon>
        <taxon>Pterygota</taxon>
        <taxon>Neoptera</taxon>
        <taxon>Endopterygota</taxon>
        <taxon>Diptera</taxon>
        <taxon>Brachycera</taxon>
        <taxon>Muscomorpha</taxon>
        <taxon>Ephydroidea</taxon>
        <taxon>Drosophilidae</taxon>
        <taxon>Drosophila</taxon>
        <taxon>Sophophora</taxon>
    </lineage>
</organism>
<feature type="compositionally biased region" description="Low complexity" evidence="4">
    <location>
        <begin position="24"/>
        <end position="35"/>
    </location>
</feature>
<dbReference type="OMA" id="PVGYVKF"/>
<dbReference type="EMBL" id="OUUW01000001">
    <property type="protein sequence ID" value="SPP74902.1"/>
    <property type="molecule type" value="Genomic_DNA"/>
</dbReference>
<dbReference type="CDD" id="cd00200">
    <property type="entry name" value="WD40"/>
    <property type="match status" value="1"/>
</dbReference>
<feature type="repeat" description="WD" evidence="3">
    <location>
        <begin position="111"/>
        <end position="152"/>
    </location>
</feature>
<feature type="repeat" description="WD" evidence="3">
    <location>
        <begin position="153"/>
        <end position="194"/>
    </location>
</feature>
<name>A0A3B0J5G1_DROGU</name>
<proteinExistence type="predicted"/>
<evidence type="ECO:0000256" key="1">
    <source>
        <dbReference type="ARBA" id="ARBA00022574"/>
    </source>
</evidence>
<dbReference type="SMART" id="SM00320">
    <property type="entry name" value="WD40"/>
    <property type="match status" value="7"/>
</dbReference>
<dbReference type="InterPro" id="IPR019775">
    <property type="entry name" value="WD40_repeat_CS"/>
</dbReference>
<evidence type="ECO:0000313" key="7">
    <source>
        <dbReference type="Proteomes" id="UP000268350"/>
    </source>
</evidence>
<feature type="region of interest" description="Disordered" evidence="4">
    <location>
        <begin position="24"/>
        <end position="55"/>
    </location>
</feature>
<dbReference type="PRINTS" id="PR00320">
    <property type="entry name" value="GPROTEINBRPT"/>
</dbReference>
<dbReference type="SUPFAM" id="SSF50978">
    <property type="entry name" value="WD40 repeat-like"/>
    <property type="match status" value="1"/>
</dbReference>
<feature type="repeat" description="WD" evidence="3">
    <location>
        <begin position="65"/>
        <end position="106"/>
    </location>
</feature>
<dbReference type="Gene3D" id="2.130.10.10">
    <property type="entry name" value="YVTN repeat-like/Quinoprotein amine dehydrogenase"/>
    <property type="match status" value="1"/>
</dbReference>
<dbReference type="PROSITE" id="PS00678">
    <property type="entry name" value="WD_REPEATS_1"/>
    <property type="match status" value="2"/>
</dbReference>
<sequence>MMSAESETYVASYCVLPESGDAAATTSTPATAADPGNDDNAFKMPMPPASADKNKHPSYCLQGEVSGHKSSVASLKFSANGDYLVSASADRLLKLWDVRSLQCMQTLGGTSEGHTNGINEVVCSLDGKLIGSASDDKTLKLWDPNSNSCVKTFQEHESSVFCCCFNPQSNLIASASFDGAVHLWDLRTGRPLKAVRAHGDPTTSVDFNRNGSHFITSSHDGFVRMWETGTLHLVKTLITDDDNPVVGHATFSPNGKYILTSSFDSTHKLWNYEKSKVLRRYTGHHNEAYCLNANFSVTSGTWIVSGSEDKSLCIWSLQTTELVQKIDTNGDLVICTDCHPKENIIATGSLLKPFTIKAWKSCD</sequence>
<dbReference type="PANTHER" id="PTHR22847:SF637">
    <property type="entry name" value="WD REPEAT DOMAIN 5B"/>
    <property type="match status" value="1"/>
</dbReference>
<keyword evidence="1 3" id="KW-0853">WD repeat</keyword>
<dbReference type="GO" id="GO:0044666">
    <property type="term" value="C:MLL3/4 complex"/>
    <property type="evidence" value="ECO:0007669"/>
    <property type="project" value="UniProtKB-ARBA"/>
</dbReference>
<evidence type="ECO:0000256" key="3">
    <source>
        <dbReference type="PROSITE-ProRule" id="PRU00221"/>
    </source>
</evidence>
<dbReference type="InterPro" id="IPR015943">
    <property type="entry name" value="WD40/YVTN_repeat-like_dom_sf"/>
</dbReference>
<dbReference type="Proteomes" id="UP000268350">
    <property type="component" value="Unassembled WGS sequence"/>
</dbReference>
<dbReference type="GO" id="GO:0048188">
    <property type="term" value="C:Set1C/COMPASS complex"/>
    <property type="evidence" value="ECO:0007669"/>
    <property type="project" value="TreeGrafter"/>
</dbReference>
<feature type="domain" description="WDR5-like beta-propeller" evidence="5">
    <location>
        <begin position="65"/>
        <end position="360"/>
    </location>
</feature>
<dbReference type="InterPro" id="IPR059122">
    <property type="entry name" value="Beta-prop_WDR5-like"/>
</dbReference>
<evidence type="ECO:0000313" key="6">
    <source>
        <dbReference type="EMBL" id="SPP74902.1"/>
    </source>
</evidence>
<reference evidence="7" key="1">
    <citation type="submission" date="2018-01" db="EMBL/GenBank/DDBJ databases">
        <authorList>
            <person name="Alioto T."/>
            <person name="Alioto T."/>
        </authorList>
    </citation>
    <scope>NUCLEOTIDE SEQUENCE [LARGE SCALE GENOMIC DNA]</scope>
</reference>
<evidence type="ECO:0000259" key="5">
    <source>
        <dbReference type="Pfam" id="PF25175"/>
    </source>
</evidence>
<protein>
    <submittedName>
        <fullName evidence="6">Blast:WD repeat-containing protein 5</fullName>
    </submittedName>
</protein>
<accession>A0A3B0J5G1</accession>
<dbReference type="AlphaFoldDB" id="A0A3B0J5G1"/>
<dbReference type="FunFam" id="2.130.10.10:FF:000228">
    <property type="entry name" value="COMPASS-like H3K4 histone methylase component WDR5A"/>
    <property type="match status" value="1"/>
</dbReference>
<dbReference type="PROSITE" id="PS50082">
    <property type="entry name" value="WD_REPEATS_2"/>
    <property type="match status" value="6"/>
</dbReference>
<feature type="repeat" description="WD" evidence="3">
    <location>
        <begin position="195"/>
        <end position="236"/>
    </location>
</feature>
<keyword evidence="7" id="KW-1185">Reference proteome</keyword>
<evidence type="ECO:0000256" key="2">
    <source>
        <dbReference type="ARBA" id="ARBA00022737"/>
    </source>
</evidence>
<dbReference type="Pfam" id="PF25175">
    <property type="entry name" value="Beta-prop_WDR5"/>
    <property type="match status" value="1"/>
</dbReference>
<feature type="repeat" description="WD" evidence="3">
    <location>
        <begin position="281"/>
        <end position="325"/>
    </location>
</feature>
<dbReference type="InterPro" id="IPR036322">
    <property type="entry name" value="WD40_repeat_dom_sf"/>
</dbReference>
<dbReference type="PANTHER" id="PTHR22847">
    <property type="entry name" value="WD40 REPEAT PROTEIN"/>
    <property type="match status" value="1"/>
</dbReference>
<dbReference type="PROSITE" id="PS50294">
    <property type="entry name" value="WD_REPEATS_REGION"/>
    <property type="match status" value="4"/>
</dbReference>
<dbReference type="InterPro" id="IPR001680">
    <property type="entry name" value="WD40_rpt"/>
</dbReference>